<dbReference type="EMBL" id="JBIQWL010000012">
    <property type="protein sequence ID" value="MFH8252766.1"/>
    <property type="molecule type" value="Genomic_DNA"/>
</dbReference>
<dbReference type="Pfam" id="PF22633">
    <property type="entry name" value="F5_F8_type_C_2"/>
    <property type="match status" value="1"/>
</dbReference>
<dbReference type="NCBIfam" id="NF047446">
    <property type="entry name" value="barrel_OmpL47"/>
    <property type="match status" value="1"/>
</dbReference>
<keyword evidence="4" id="KW-1185">Reference proteome</keyword>
<dbReference type="InterPro" id="IPR012341">
    <property type="entry name" value="6hp_glycosidase-like_sf"/>
</dbReference>
<dbReference type="InterPro" id="IPR000421">
    <property type="entry name" value="FA58C"/>
</dbReference>
<evidence type="ECO:0000256" key="1">
    <source>
        <dbReference type="SAM" id="SignalP"/>
    </source>
</evidence>
<dbReference type="InterPro" id="IPR054491">
    <property type="entry name" value="MGH1-like_GH"/>
</dbReference>
<dbReference type="Pfam" id="PF07532">
    <property type="entry name" value="Big_4"/>
    <property type="match status" value="2"/>
</dbReference>
<dbReference type="InterPro" id="IPR008928">
    <property type="entry name" value="6-hairpin_glycosidase_sf"/>
</dbReference>
<comment type="caution">
    <text evidence="3">The sequence shown here is derived from an EMBL/GenBank/DDBJ whole genome shotgun (WGS) entry which is preliminary data.</text>
</comment>
<feature type="domain" description="F5/8 type C" evidence="2">
    <location>
        <begin position="848"/>
        <end position="995"/>
    </location>
</feature>
<dbReference type="PROSITE" id="PS50022">
    <property type="entry name" value="FA58C_3"/>
    <property type="match status" value="1"/>
</dbReference>
<dbReference type="RefSeq" id="WP_397558197.1">
    <property type="nucleotide sequence ID" value="NZ_JBIQWL010000012.1"/>
</dbReference>
<evidence type="ECO:0000313" key="4">
    <source>
        <dbReference type="Proteomes" id="UP001610861"/>
    </source>
</evidence>
<name>A0ABW7QDM8_9MICO</name>
<evidence type="ECO:0000259" key="2">
    <source>
        <dbReference type="PROSITE" id="PS50022"/>
    </source>
</evidence>
<protein>
    <submittedName>
        <fullName evidence="3">Ig-like domain-containing protein</fullName>
    </submittedName>
</protein>
<dbReference type="InterPro" id="IPR011081">
    <property type="entry name" value="Big_4"/>
</dbReference>
<dbReference type="SUPFAM" id="SSF49299">
    <property type="entry name" value="PKD domain"/>
    <property type="match status" value="1"/>
</dbReference>
<dbReference type="Gene3D" id="2.60.120.260">
    <property type="entry name" value="Galactose-binding domain-like"/>
    <property type="match status" value="3"/>
</dbReference>
<dbReference type="Proteomes" id="UP001610861">
    <property type="component" value="Unassembled WGS sequence"/>
</dbReference>
<feature type="signal peptide" evidence="1">
    <location>
        <begin position="1"/>
        <end position="33"/>
    </location>
</feature>
<dbReference type="InterPro" id="IPR055826">
    <property type="entry name" value="DUF7402"/>
</dbReference>
<gene>
    <name evidence="3" type="ORF">ACH3VR_20540</name>
</gene>
<evidence type="ECO:0000313" key="3">
    <source>
        <dbReference type="EMBL" id="MFH8252766.1"/>
    </source>
</evidence>
<dbReference type="Pfam" id="PF24135">
    <property type="entry name" value="DUF7402"/>
    <property type="match status" value="1"/>
</dbReference>
<feature type="chain" id="PRO_5046323901" evidence="1">
    <location>
        <begin position="34"/>
        <end position="1994"/>
    </location>
</feature>
<dbReference type="Gene3D" id="1.50.10.10">
    <property type="match status" value="1"/>
</dbReference>
<proteinExistence type="predicted"/>
<sequence>MSDPQSPVRRRRSSTFIAVSTVSVLVGSLLATAATPAASAAPGDEVSQSTLGYPAFVGSAAPVPDTGVDFAPGGYLASVFAADVAAGAGSAPGNDFWMDRMLARTGTMFDGTENAVAFTRGRTAFMKTHNPTGLGWRGDTAYVDTTGKGDAFAYTVTVDGTAVTLTEQSSQRRQTPSYFTSVFAGGGITLTQTKYITDQNVMVAGIRVASTTARTVKITATSPHATRAEGDELVGVVSAYNQLTTIFPRLSGDGFTASGSSLVATLAVPAGGAAATKLQLGLIAEEVPASTTEYEHYRGLAPDAAYTEHVRAYNQWWVDNIPYLDTPEDNIDKTLFYRWWLMRYNFLDADIPGNDYQFPTSMEGVLGYNNAIVLTVGMFIDDLKYFRDPAYSYGPAVSVGETSKSGKFVDNPGDPANWSNSYTQYITEAAWRAYELHGGPGAIGEKLGDHSRDDVEGLLDAYDGNDNGLIEYSWGAMTGNDADAVSFHWRPNSANMDRTESAYLYSNAKAAAEFYRVAGDTEGAAHMDALAKRVKDAVLKYLWEPARSTADEVGLKGNLLKHRMTSDGALNPWKEINNYYPFSVGLMPKPGDADYDQPYVEALRLFADADQYPVFPFYTANQVDQAAYGGPGSNNFSVINSTVWFRMLSSVLRDYPQDYVTPEMYKQLLYWNAWAHYQNGDNRLPNQNEFWSGGSAANGGSIGYRSWIHHTILGATNFTVIEDAMGVRSRADAKIELDPIDIGWPSFAADNIRYHDRDLTVVWDEDGSVYGGPAGYSVYLDGALAFTVSDLAHVVYDPATGTVELPEGGATVVTQQAGSLANAADIRFADDARVVDVFAKAGADISSATTAAPNLAEGAAVTASFAASGRAAAGAVDGSTANEPFWGTAGSPNTSDSLVVDLGSAKAIDEVRLNFYKTSTSATVQGYQVPQMYGLEYESGGQWVAVPGQSRTPSSVTANGNVVRFPEVTTGKVRLTVTHAAGARTGLKEIQVRSTGADAPPSTNAAPSVTAYLDPTFAQPSQARIIGAVSDDGLPSLSLKSSWTLVSGPQGGEAIFASPTSATTVVQFTAPGTYTVRLTASDGELSTSRDVTVDVTGGQTEKVNIAVNATASASAVTGWNRVAAINDGRAPYPVSAETDAWGTWGTAATNNSYTATLTWPSPVRVDESRILFHSNGASDGVLPPSSWKLQYLDGSTWKDVPDPSAFKTTAGVFNSVTHKPVVTTALRATLVRNGASYPGIVEWQALAEAPVSVEPVAVRTVPGTAPAMPAKVEVAFADGTREQRPVSWQAIDPSQYAGESSFPVLGFVEGTSTLARATVWVRANTAVQVNTFDPVAVSTFRGTAPVLPARVIAVYNDGGQASLPVTWDSIPAASYATAGTFTVEGTVEGTDKRPVATVTVRATADQAPVVTLSTQPATPASGWFAGPVTVTAAAVDDDDASPSIEVQTGADWVAYTGPIQVTAQGATTIRARATDDSGLVSAVVSLVVSIDTVAPQVSAAFDTVARSLTITAVEGGSGLAKREYRVDSGAWSTYTGAVTMTDAGTVTYRAVDVAGNTSEEKTIEVPARETGESLNIAGNAKATVSATTSWNRAEGVNDGIANHPVTVQSSAWGTWGLTGDTQWAQLTWDKPVTVGTSRILFFDDGGGMDLPSAWKLEYRDGDKWVEVPHPSGYTTTLGQFDVVTHDAVTTTALRATLTKPASAYVGIVEWQVLDVPATAEPALEVPTGPVTAGTAFPVTLTGAKANADYAVTLEPGGIALGTLSTGANGTGVLSTDPLPANLAAGQYTVRASRGGTERYEATITVAAAPKPEEVIAGTVEITGKAAVGSVLSAETSGWKPQGVAFAYQWFVDGSIVDGADEATFEPRPQDAGKPVVVRVTGFRDGMLSASAESEAVGPVVPALAVEATVTPRCTTGKVTLVTAVHNGADVPVDIEVISAYGSKSFTAVQPGKSVSIAFTTRAASITAGTVTVSASAADGRAAEAEVDYPVTTCK</sequence>
<dbReference type="InterPro" id="IPR058094">
    <property type="entry name" value="Ig-like_OmpL47-like"/>
</dbReference>
<dbReference type="InterPro" id="IPR013783">
    <property type="entry name" value="Ig-like_fold"/>
</dbReference>
<dbReference type="SUPFAM" id="SSF48208">
    <property type="entry name" value="Six-hairpin glycosidases"/>
    <property type="match status" value="1"/>
</dbReference>
<dbReference type="Gene3D" id="2.60.40.10">
    <property type="entry name" value="Immunoglobulins"/>
    <property type="match status" value="1"/>
</dbReference>
<accession>A0ABW7QDM8</accession>
<dbReference type="InterPro" id="IPR008979">
    <property type="entry name" value="Galactose-bd-like_sf"/>
</dbReference>
<keyword evidence="1" id="KW-0732">Signal</keyword>
<dbReference type="SUPFAM" id="SSF49785">
    <property type="entry name" value="Galactose-binding domain-like"/>
    <property type="match status" value="2"/>
</dbReference>
<dbReference type="Gene3D" id="2.60.40.2700">
    <property type="match status" value="1"/>
</dbReference>
<dbReference type="Pfam" id="PF22422">
    <property type="entry name" value="MGH1-like_GH"/>
    <property type="match status" value="1"/>
</dbReference>
<dbReference type="InterPro" id="IPR035986">
    <property type="entry name" value="PKD_dom_sf"/>
</dbReference>
<reference evidence="3 4" key="1">
    <citation type="submission" date="2024-09" db="EMBL/GenBank/DDBJ databases">
        <authorList>
            <person name="Pan X."/>
        </authorList>
    </citation>
    <scope>NUCLEOTIDE SEQUENCE [LARGE SCALE GENOMIC DNA]</scope>
    <source>
        <strain evidence="3 4">B2969</strain>
    </source>
</reference>
<organism evidence="3 4">
    <name type="scientific">Microbacterium alkaliflavum</name>
    <dbReference type="NCBI Taxonomy" id="3248839"/>
    <lineage>
        <taxon>Bacteria</taxon>
        <taxon>Bacillati</taxon>
        <taxon>Actinomycetota</taxon>
        <taxon>Actinomycetes</taxon>
        <taxon>Micrococcales</taxon>
        <taxon>Microbacteriaceae</taxon>
        <taxon>Microbacterium</taxon>
    </lineage>
</organism>